<reference evidence="11" key="1">
    <citation type="submission" date="2020-10" db="EMBL/GenBank/DDBJ databases">
        <authorList>
            <person name="Palmer J.M."/>
        </authorList>
    </citation>
    <scope>NUCLEOTIDE SEQUENCE</scope>
    <source>
        <strain evidence="11">UCD 2041</strain>
    </source>
</reference>
<dbReference type="GO" id="GO:0006357">
    <property type="term" value="P:regulation of transcription by RNA polymerase II"/>
    <property type="evidence" value="ECO:0007669"/>
    <property type="project" value="InterPro"/>
</dbReference>
<dbReference type="PANTHER" id="PTHR35784:SF1">
    <property type="entry name" value="MEDIATOR OF RNA POLYMERASE II TRANSCRIPTION SUBUNIT 5"/>
    <property type="match status" value="1"/>
</dbReference>
<evidence type="ECO:0000256" key="7">
    <source>
        <dbReference type="ARBA" id="ARBA00023242"/>
    </source>
</evidence>
<proteinExistence type="inferred from homology"/>
<evidence type="ECO:0000256" key="2">
    <source>
        <dbReference type="ARBA" id="ARBA00008782"/>
    </source>
</evidence>
<dbReference type="GO" id="GO:0003712">
    <property type="term" value="F:transcription coregulator activity"/>
    <property type="evidence" value="ECO:0007669"/>
    <property type="project" value="InterPro"/>
</dbReference>
<name>A0A871R932_DEKBR</name>
<sequence>MSETTTTLGQPQLDRLVLISLRKKFHPLTFGKLYREYKFKTLSGSNDAKIDLLPLFQDCSSSALQLKYIFEVLVTNDLDNTFEDLVNFFSTYLAKLKQEDQTAILVYFNQISDEFPWKSLGCHEEFLKALGSFLESFPKFQSSLDNDAKFILMLTKFVANILSSGSKIFPQFTQDILNYLEYLKKNGFNSSYEYLNASFSDYNLSAVKKGYNTLTVSQNGRQGSLESAKLLKMRKILWLSQQFIVKYSPVNEKLIRVFKRVLNLSSVTTAATNTSIAYEFTTSMFDCLLLSTKRTRDVWINAITNKLPLVMKLLKISQAKLATTLQNIADASNVDQNRQVFIKFLKNLITLDLVKPEHLQRIVTNAPSTLAMKNIKTEEVVATYNNIFHKSNPEFSSIEESGALNFMKTVSQSILYMQTVSKLILDSIRTFITEKDNLRLRRILISLASEKSVLDYVLLERSPYDFIQKLLSYLDQLVDTKPGTETKSDQFMRENNEDFMDLDLGSDDASNAQEFFTDLGTVLIFVQYAVYRYNMNLWKFEKNDITLQLLNNASTINSNDYLEKLQDPSSELNKIMNKWISSLFNSDNTDGISDDLIKMCSLRDYHFIMPRILEEAIMAYSSCLIDEDSLIGGLEYFYQPFLINNLTTIFRYLVNASWEKEGQNSIITLTKILEKLSKPGEMNDEARILHSMVMENVNDVVFTALENLSGLPQVENYLKQLKKPDPDSTDLSGLITYILEGKPAKFELPEVYMIADSIGERLDMFYDELTFILSTSTKDGGNSHVNNRLAEALDYELIASLMVYYSSFKTCTPLKSWVNHLNYFNEKRNLDIAYDRVPSNSLTITNSASTKHEEETASDSKENITGTHTGSSFDESLMGFVKDPEEAEQNNITVKLDPDAMIDDSKEENSLEKIEEKRDKGKNECDLFIVNLLILIRYNDPKVMNNLITRILSNLECIH</sequence>
<accession>A0A871R932</accession>
<comment type="subcellular location">
    <subcellularLocation>
        <location evidence="1 9">Nucleus</location>
    </subcellularLocation>
</comment>
<keyword evidence="4 9" id="KW-0805">Transcription regulation</keyword>
<dbReference type="OrthoDB" id="3996769at2759"/>
<feature type="compositionally biased region" description="Basic and acidic residues" evidence="10">
    <location>
        <begin position="850"/>
        <end position="862"/>
    </location>
</feature>
<dbReference type="SUPFAM" id="SSF48371">
    <property type="entry name" value="ARM repeat"/>
    <property type="match status" value="1"/>
</dbReference>
<comment type="similarity">
    <text evidence="2 9">Belongs to the Mediator complex subunit 5 family.</text>
</comment>
<evidence type="ECO:0000313" key="12">
    <source>
        <dbReference type="Proteomes" id="UP000663131"/>
    </source>
</evidence>
<dbReference type="InterPro" id="IPR016024">
    <property type="entry name" value="ARM-type_fold"/>
</dbReference>
<dbReference type="GO" id="GO:0016592">
    <property type="term" value="C:mediator complex"/>
    <property type="evidence" value="ECO:0007669"/>
    <property type="project" value="InterPro"/>
</dbReference>
<evidence type="ECO:0000256" key="3">
    <source>
        <dbReference type="ARBA" id="ARBA00020628"/>
    </source>
</evidence>
<gene>
    <name evidence="9" type="primary">MED5</name>
    <name evidence="11" type="ORF">BRETT_001687</name>
</gene>
<dbReference type="InterPro" id="IPR014801">
    <property type="entry name" value="Mediator_Med5_fun"/>
</dbReference>
<dbReference type="Pfam" id="PF08689">
    <property type="entry name" value="Med5"/>
    <property type="match status" value="1"/>
</dbReference>
<dbReference type="Proteomes" id="UP000663131">
    <property type="component" value="Chromosome 4"/>
</dbReference>
<keyword evidence="5 9" id="KW-0010">Activator</keyword>
<dbReference type="PANTHER" id="PTHR35784">
    <property type="entry name" value="MEDIATOR OF RNA POLYMERASE II TRANSCRIPTION SUBUNIT 5"/>
    <property type="match status" value="1"/>
</dbReference>
<evidence type="ECO:0000256" key="10">
    <source>
        <dbReference type="SAM" id="MobiDB-lite"/>
    </source>
</evidence>
<evidence type="ECO:0000256" key="6">
    <source>
        <dbReference type="ARBA" id="ARBA00023163"/>
    </source>
</evidence>
<reference evidence="11" key="2">
    <citation type="journal article" name="BMC Genomics">
        <title>New genome assemblies reveal patterns of domestication and adaptation across Brettanomyces (Dekkera) species.</title>
        <authorList>
            <person name="Roach M.J."/>
            <person name="Borneman A.R."/>
        </authorList>
    </citation>
    <scope>NUCLEOTIDE SEQUENCE</scope>
    <source>
        <strain evidence="11">UCD 2041</strain>
    </source>
</reference>
<evidence type="ECO:0000256" key="9">
    <source>
        <dbReference type="RuleBase" id="RU364142"/>
    </source>
</evidence>
<evidence type="ECO:0000256" key="1">
    <source>
        <dbReference type="ARBA" id="ARBA00004123"/>
    </source>
</evidence>
<organism evidence="11 12">
    <name type="scientific">Dekkera bruxellensis</name>
    <name type="common">Brettanomyces custersii</name>
    <dbReference type="NCBI Taxonomy" id="5007"/>
    <lineage>
        <taxon>Eukaryota</taxon>
        <taxon>Fungi</taxon>
        <taxon>Dikarya</taxon>
        <taxon>Ascomycota</taxon>
        <taxon>Saccharomycotina</taxon>
        <taxon>Pichiomycetes</taxon>
        <taxon>Pichiales</taxon>
        <taxon>Pichiaceae</taxon>
        <taxon>Brettanomyces</taxon>
    </lineage>
</organism>
<keyword evidence="7 9" id="KW-0539">Nucleus</keyword>
<evidence type="ECO:0000256" key="8">
    <source>
        <dbReference type="ARBA" id="ARBA00031256"/>
    </source>
</evidence>
<feature type="region of interest" description="Disordered" evidence="10">
    <location>
        <begin position="845"/>
        <end position="868"/>
    </location>
</feature>
<keyword evidence="6 9" id="KW-0804">Transcription</keyword>
<evidence type="ECO:0000256" key="5">
    <source>
        <dbReference type="ARBA" id="ARBA00023159"/>
    </source>
</evidence>
<comment type="subunit">
    <text evidence="9">Component of the Mediator complex.</text>
</comment>
<dbReference type="EMBL" id="CP063132">
    <property type="protein sequence ID" value="QOU18620.1"/>
    <property type="molecule type" value="Genomic_DNA"/>
</dbReference>
<evidence type="ECO:0000256" key="4">
    <source>
        <dbReference type="ARBA" id="ARBA00023015"/>
    </source>
</evidence>
<comment type="function">
    <text evidence="9">Component of the Mediator complex, a coactivator involved in the regulated transcription of nearly all RNA polymerase II-dependent genes. Mediator functions as a bridge to convey information from gene-specific regulatory proteins to the basal RNA polymerase II transcription machinery. Mediator is recruited to promoters by direct interactions with regulatory proteins and serves as a scaffold for the assembly of a functional preinitiation complex with RNA polymerase II and the general transcription factors.</text>
</comment>
<evidence type="ECO:0000313" key="11">
    <source>
        <dbReference type="EMBL" id="QOU18620.1"/>
    </source>
</evidence>
<protein>
    <recommendedName>
        <fullName evidence="3 9">Mediator of RNA polymerase II transcription subunit 5</fullName>
    </recommendedName>
    <alternativeName>
        <fullName evidence="8 9">Mediator complex subunit 5</fullName>
    </alternativeName>
</protein>
<dbReference type="AlphaFoldDB" id="A0A871R932"/>